<evidence type="ECO:0008006" key="7">
    <source>
        <dbReference type="Google" id="ProtNLM"/>
    </source>
</evidence>
<dbReference type="EMBL" id="CAJNOR010001429">
    <property type="protein sequence ID" value="CAF1141419.1"/>
    <property type="molecule type" value="Genomic_DNA"/>
</dbReference>
<feature type="transmembrane region" description="Helical" evidence="1">
    <location>
        <begin position="458"/>
        <end position="481"/>
    </location>
</feature>
<dbReference type="Proteomes" id="UP000663828">
    <property type="component" value="Unassembled WGS sequence"/>
</dbReference>
<reference evidence="4" key="1">
    <citation type="submission" date="2021-02" db="EMBL/GenBank/DDBJ databases">
        <authorList>
            <person name="Nowell W R."/>
        </authorList>
    </citation>
    <scope>NUCLEOTIDE SEQUENCE</scope>
</reference>
<dbReference type="EMBL" id="CAJNOJ010000431">
    <property type="protein sequence ID" value="CAF1446143.1"/>
    <property type="molecule type" value="Genomic_DNA"/>
</dbReference>
<feature type="signal peptide" evidence="2">
    <location>
        <begin position="1"/>
        <end position="19"/>
    </location>
</feature>
<evidence type="ECO:0000313" key="4">
    <source>
        <dbReference type="EMBL" id="CAF1446143.1"/>
    </source>
</evidence>
<evidence type="ECO:0000313" key="5">
    <source>
        <dbReference type="Proteomes" id="UP000663828"/>
    </source>
</evidence>
<keyword evidence="1" id="KW-1133">Transmembrane helix</keyword>
<organism evidence="4 6">
    <name type="scientific">Adineta ricciae</name>
    <name type="common">Rotifer</name>
    <dbReference type="NCBI Taxonomy" id="249248"/>
    <lineage>
        <taxon>Eukaryota</taxon>
        <taxon>Metazoa</taxon>
        <taxon>Spiralia</taxon>
        <taxon>Gnathifera</taxon>
        <taxon>Rotifera</taxon>
        <taxon>Eurotatoria</taxon>
        <taxon>Bdelloidea</taxon>
        <taxon>Adinetida</taxon>
        <taxon>Adinetidae</taxon>
        <taxon>Adineta</taxon>
    </lineage>
</organism>
<feature type="transmembrane region" description="Helical" evidence="1">
    <location>
        <begin position="787"/>
        <end position="814"/>
    </location>
</feature>
<keyword evidence="1" id="KW-0472">Membrane</keyword>
<feature type="chain" id="PRO_5036228507" description="Transmembrane protein" evidence="2">
    <location>
        <begin position="20"/>
        <end position="839"/>
    </location>
</feature>
<keyword evidence="1" id="KW-0812">Transmembrane</keyword>
<accession>A0A815PA53</accession>
<sequence length="839" mass="95765">MALTIWHLLIYLNLFKSSAEQAQTQITYQRWSTRGYLLLLVLAFSILIIYNLFIAEMRSIEVNNPSFTTVKQLQSQSINGLITSLQCSCSKVSISYGNFIQFQPSFHQVCSSDFISTNWIDAVTNSVTGNDGIFGLDFANNGPLFQLLSSLCELSNNTVVNSLKKFQETQLVNAQLLTEDLFDIQVLSIINQFILQTTNKFLRFLQLYSNITFVNQLLSGEFKNFLIKVSNASIPVPVITVRSLNSNNATCLCANDIYCKTPSAIYRLNGPIATVLYYVVGFYAACFPIQALRMSTLECFYDNQHCLNDMIRIYNNSNLNVTRLNSSYNASRFPINSTISNSLEQLFIESWNPTSIYLSYFTQCQLSYCTYQISQPYSVTETITRIVALTGGLTISLRIIALVIAALVIHLLQRHQIEQSIELVTFSRKIYVWAKKLNVFDTVMNNKTIEEQRRGTRVYLVLLSITLLIFGLNNLLIYSSFITVIYNPSLEEYEQLQQQYSIDAINCPCFHFSIPYSSFIELEFDLHQVCGSEFVSDWYIKELFQIYNQLNYFHAKWNAFTLQGTCFTQFQTLAVLCSHVKDIINDGRQQFLASSVISANIIDNSALNTQINTSLMKFQSTLPNVFLNTFHLLRGMIQSNGMVSSYSTNWYLQMKDVVQYATVYFHPQFYNNCNCATSSTCTQSSTPFILGYFVGCTPLESLLQSTFECFYNQSCVDLLVTYLNISLPSSIVTLNKNETRFSMNDTIESIVEEIFIERWLSNISYAKFFEQCKPVACYITVTHRNSFLFAVTTVLGLQGGLVTFFKLVVPWLLLSVEKLAQRFMPRTQSRVHTTMAVFT</sequence>
<dbReference type="OrthoDB" id="10065479at2759"/>
<keyword evidence="5" id="KW-1185">Reference proteome</keyword>
<comment type="caution">
    <text evidence="4">The sequence shown here is derived from an EMBL/GenBank/DDBJ whole genome shotgun (WGS) entry which is preliminary data.</text>
</comment>
<evidence type="ECO:0000256" key="2">
    <source>
        <dbReference type="SAM" id="SignalP"/>
    </source>
</evidence>
<protein>
    <recommendedName>
        <fullName evidence="7">Transmembrane protein</fullName>
    </recommendedName>
</protein>
<evidence type="ECO:0000256" key="1">
    <source>
        <dbReference type="SAM" id="Phobius"/>
    </source>
</evidence>
<feature type="transmembrane region" description="Helical" evidence="1">
    <location>
        <begin position="275"/>
        <end position="292"/>
    </location>
</feature>
<dbReference type="AlphaFoldDB" id="A0A815PA53"/>
<evidence type="ECO:0000313" key="6">
    <source>
        <dbReference type="Proteomes" id="UP000663852"/>
    </source>
</evidence>
<gene>
    <name evidence="4" type="ORF">EDS130_LOCUS39220</name>
    <name evidence="3" type="ORF">XAT740_LOCUS20442</name>
</gene>
<feature type="transmembrane region" description="Helical" evidence="1">
    <location>
        <begin position="35"/>
        <end position="54"/>
    </location>
</feature>
<evidence type="ECO:0000313" key="3">
    <source>
        <dbReference type="EMBL" id="CAF1141419.1"/>
    </source>
</evidence>
<keyword evidence="2" id="KW-0732">Signal</keyword>
<feature type="transmembrane region" description="Helical" evidence="1">
    <location>
        <begin position="386"/>
        <end position="412"/>
    </location>
</feature>
<name>A0A815PA53_ADIRI</name>
<proteinExistence type="predicted"/>
<dbReference type="Proteomes" id="UP000663852">
    <property type="component" value="Unassembled WGS sequence"/>
</dbReference>